<gene>
    <name evidence="3" type="ORF">G6R30_03555</name>
</gene>
<accession>A0ABS5QY38</accession>
<keyword evidence="4" id="KW-1185">Reference proteome</keyword>
<reference evidence="3 4" key="1">
    <citation type="submission" date="2020-02" db="EMBL/GenBank/DDBJ databases">
        <title>Fructobacillus sp. isolated from paper mulberry of Taiwan.</title>
        <authorList>
            <person name="Lin S.-T."/>
        </authorList>
    </citation>
    <scope>NUCLEOTIDE SEQUENCE [LARGE SCALE GENOMIC DNA]</scope>
    <source>
        <strain evidence="3 4">S1-1</strain>
    </source>
</reference>
<dbReference type="InterPro" id="IPR027417">
    <property type="entry name" value="P-loop_NTPase"/>
</dbReference>
<keyword evidence="1" id="KW-0175">Coiled coil</keyword>
<proteinExistence type="predicted"/>
<dbReference type="Pfam" id="PF07728">
    <property type="entry name" value="AAA_5"/>
    <property type="match status" value="1"/>
</dbReference>
<dbReference type="PANTHER" id="PTHR37291">
    <property type="entry name" value="5-METHYLCYTOSINE-SPECIFIC RESTRICTION ENZYME B"/>
    <property type="match status" value="1"/>
</dbReference>
<evidence type="ECO:0000313" key="3">
    <source>
        <dbReference type="EMBL" id="MBS9337535.1"/>
    </source>
</evidence>
<evidence type="ECO:0000313" key="4">
    <source>
        <dbReference type="Proteomes" id="UP001519503"/>
    </source>
</evidence>
<dbReference type="InterPro" id="IPR052934">
    <property type="entry name" value="Methyl-DNA_Rec/Restrict_Enz"/>
</dbReference>
<comment type="caution">
    <text evidence="3">The sequence shown here is derived from an EMBL/GenBank/DDBJ whole genome shotgun (WGS) entry which is preliminary data.</text>
</comment>
<dbReference type="InterPro" id="IPR003593">
    <property type="entry name" value="AAA+_ATPase"/>
</dbReference>
<sequence>MFTDPKFRKEYITYSDFSIRISFFRSGQYKGDKVNFIVYWPKTLKSRWLNIRYQHNSQQIVVNYRRELSNNTDSLDFKEYMTKLGYETGTIFQLSELGLSEQMPNEKVKALFDYFHEMVLAANSFKKEGDNVKALEFIDKLKQDYNIILHGAPGTGKTFLAKSVAAGVISNGETTNFSSLTEEQQNQIGFVQFHPSYDYTDFVEGLRPLAKSDGNVGFELKNGIFSEFVKKALRQTEHAPQLGEEQTIENQEQIYPVTKKPFVFIIDEINRGEISKIFGELFYSIDPGYRGKTGAVFTQYANLHDDPSEKFFVPENVYIIGTMNDIDRSVDSFDFAMRRRFRFVEIKASDQLKMLDTLEESVREQAVKKLTDLNNEISATEELNENYQIGPSYFLKLNQIDFDELWNDYLQPLLEEYIRGMYNESEIMDRFQAAYYQKSTQDENDTNY</sequence>
<dbReference type="Gene3D" id="3.40.50.300">
    <property type="entry name" value="P-loop containing nucleotide triphosphate hydrolases"/>
    <property type="match status" value="1"/>
</dbReference>
<evidence type="ECO:0000259" key="2">
    <source>
        <dbReference type="SMART" id="SM00382"/>
    </source>
</evidence>
<dbReference type="InterPro" id="IPR011704">
    <property type="entry name" value="ATPase_dyneun-rel_AAA"/>
</dbReference>
<protein>
    <submittedName>
        <fullName evidence="3">AAA domain-containing protein</fullName>
    </submittedName>
</protein>
<name>A0ABS5QY38_9LACO</name>
<evidence type="ECO:0000256" key="1">
    <source>
        <dbReference type="SAM" id="Coils"/>
    </source>
</evidence>
<dbReference type="SUPFAM" id="SSF52540">
    <property type="entry name" value="P-loop containing nucleoside triphosphate hydrolases"/>
    <property type="match status" value="1"/>
</dbReference>
<dbReference type="PANTHER" id="PTHR37291:SF1">
    <property type="entry name" value="TYPE IV METHYL-DIRECTED RESTRICTION ENZYME ECOKMCRB SUBUNIT"/>
    <property type="match status" value="1"/>
</dbReference>
<organism evidence="3 4">
    <name type="scientific">Fructobacillus parabroussonetiae</name>
    <dbReference type="NCBI Taxonomy" id="2713174"/>
    <lineage>
        <taxon>Bacteria</taxon>
        <taxon>Bacillati</taxon>
        <taxon>Bacillota</taxon>
        <taxon>Bacilli</taxon>
        <taxon>Lactobacillales</taxon>
        <taxon>Lactobacillaceae</taxon>
        <taxon>Fructobacillus</taxon>
    </lineage>
</organism>
<dbReference type="Proteomes" id="UP001519503">
    <property type="component" value="Unassembled WGS sequence"/>
</dbReference>
<feature type="coiled-coil region" evidence="1">
    <location>
        <begin position="363"/>
        <end position="390"/>
    </location>
</feature>
<dbReference type="SMART" id="SM00382">
    <property type="entry name" value="AAA"/>
    <property type="match status" value="1"/>
</dbReference>
<dbReference type="EMBL" id="JAAMFL010000005">
    <property type="protein sequence ID" value="MBS9337535.1"/>
    <property type="molecule type" value="Genomic_DNA"/>
</dbReference>
<feature type="domain" description="AAA+ ATPase" evidence="2">
    <location>
        <begin position="143"/>
        <end position="350"/>
    </location>
</feature>